<evidence type="ECO:0000313" key="10">
    <source>
        <dbReference type="EMBL" id="KAA6301240.1"/>
    </source>
</evidence>
<dbReference type="InterPro" id="IPR008969">
    <property type="entry name" value="CarboxyPept-like_regulatory"/>
</dbReference>
<gene>
    <name evidence="10" type="ORF">EZS26_002629</name>
</gene>
<comment type="caution">
    <text evidence="10">The sequence shown here is derived from an EMBL/GenBank/DDBJ whole genome shotgun (WGS) entry which is preliminary data.</text>
</comment>
<evidence type="ECO:0000256" key="6">
    <source>
        <dbReference type="ARBA" id="ARBA00023237"/>
    </source>
</evidence>
<dbReference type="NCBIfam" id="TIGR04057">
    <property type="entry name" value="SusC_RagA_signa"/>
    <property type="match status" value="1"/>
</dbReference>
<dbReference type="SUPFAM" id="SSF56935">
    <property type="entry name" value="Porins"/>
    <property type="match status" value="1"/>
</dbReference>
<comment type="similarity">
    <text evidence="7">Belongs to the TonB-dependent receptor family.</text>
</comment>
<protein>
    <submittedName>
        <fullName evidence="10">TonB-dependent receptor SusC</fullName>
    </submittedName>
</protein>
<evidence type="ECO:0000256" key="2">
    <source>
        <dbReference type="ARBA" id="ARBA00022448"/>
    </source>
</evidence>
<keyword evidence="3 7" id="KW-1134">Transmembrane beta strand</keyword>
<evidence type="ECO:0000256" key="4">
    <source>
        <dbReference type="ARBA" id="ARBA00022692"/>
    </source>
</evidence>
<evidence type="ECO:0000256" key="1">
    <source>
        <dbReference type="ARBA" id="ARBA00004571"/>
    </source>
</evidence>
<dbReference type="InterPro" id="IPR012910">
    <property type="entry name" value="Plug_dom"/>
</dbReference>
<proteinExistence type="inferred from homology"/>
<feature type="chain" id="PRO_5024325027" evidence="8">
    <location>
        <begin position="22"/>
        <end position="1125"/>
    </location>
</feature>
<dbReference type="PROSITE" id="PS52016">
    <property type="entry name" value="TONB_DEPENDENT_REC_3"/>
    <property type="match status" value="1"/>
</dbReference>
<keyword evidence="5 7" id="KW-0472">Membrane</keyword>
<evidence type="ECO:0000256" key="3">
    <source>
        <dbReference type="ARBA" id="ARBA00022452"/>
    </source>
</evidence>
<organism evidence="10 11">
    <name type="scientific">Candidatus Ordinivivax streblomastigis</name>
    <dbReference type="NCBI Taxonomy" id="2540710"/>
    <lineage>
        <taxon>Bacteria</taxon>
        <taxon>Pseudomonadati</taxon>
        <taxon>Bacteroidota</taxon>
        <taxon>Bacteroidia</taxon>
        <taxon>Bacteroidales</taxon>
        <taxon>Candidatus Ordinivivax</taxon>
    </lineage>
</organism>
<keyword evidence="6 7" id="KW-0998">Cell outer membrane</keyword>
<evidence type="ECO:0000256" key="7">
    <source>
        <dbReference type="PROSITE-ProRule" id="PRU01360"/>
    </source>
</evidence>
<dbReference type="AlphaFoldDB" id="A0A5M8NX19"/>
<keyword evidence="8" id="KW-0732">Signal</keyword>
<feature type="signal peptide" evidence="8">
    <location>
        <begin position="1"/>
        <end position="21"/>
    </location>
</feature>
<name>A0A5M8NX19_9BACT</name>
<feature type="domain" description="TonB-dependent receptor plug" evidence="9">
    <location>
        <begin position="127"/>
        <end position="250"/>
    </location>
</feature>
<reference evidence="10 11" key="1">
    <citation type="submission" date="2019-03" db="EMBL/GenBank/DDBJ databases">
        <title>Single cell metagenomics reveals metabolic interactions within the superorganism composed of flagellate Streblomastix strix and complex community of Bacteroidetes bacteria on its surface.</title>
        <authorList>
            <person name="Treitli S.C."/>
            <person name="Kolisko M."/>
            <person name="Husnik F."/>
            <person name="Keeling P."/>
            <person name="Hampl V."/>
        </authorList>
    </citation>
    <scope>NUCLEOTIDE SEQUENCE [LARGE SCALE GENOMIC DNA]</scope>
    <source>
        <strain evidence="10">St1</strain>
    </source>
</reference>
<dbReference type="Pfam" id="PF13715">
    <property type="entry name" value="CarbopepD_reg_2"/>
    <property type="match status" value="1"/>
</dbReference>
<evidence type="ECO:0000313" key="11">
    <source>
        <dbReference type="Proteomes" id="UP000324575"/>
    </source>
</evidence>
<dbReference type="Gene3D" id="2.170.130.10">
    <property type="entry name" value="TonB-dependent receptor, plug domain"/>
    <property type="match status" value="1"/>
</dbReference>
<keyword evidence="10" id="KW-0675">Receptor</keyword>
<dbReference type="InterPro" id="IPR023996">
    <property type="entry name" value="TonB-dep_OMP_SusC/RagA"/>
</dbReference>
<dbReference type="NCBIfam" id="TIGR04056">
    <property type="entry name" value="OMP_RagA_SusC"/>
    <property type="match status" value="1"/>
</dbReference>
<dbReference type="Proteomes" id="UP000324575">
    <property type="component" value="Unassembled WGS sequence"/>
</dbReference>
<sequence>MNKLKYILSMMLLCFSTIAFGQGESIIVTGNVYSELDGGLTGVSVLEVDKTDRAVSAASTDFSGNFSLQIKNPNNKLRITYVGFKTVNLSIGNQRKFNVELIENATLTEVVVTARKIHNDGTFPIPEREISGAIQRINAKEFAGLSVASIDDALQGRIAGLDIVGGGGNLGAGSTLRIRGTSSINSNSEPLIVVNDVPFESNIASFDFANANQEQFANLLNLNPDDIEEISVMKDGASAAIWGSRGANGVISIRTKKGTKGPTRVQYTYRFSGKQQPKGLKMLNGDDYTMLMKQAYFNPRQNEAAANVQEFNYDPTFADYENFNNNTDWVKALTQYGFSHDHNVTVSGGGDKANFRLSVGYMTEKGTVIKQNWDRITTRLMFEYKVSDRIRFTPEFALTYNNNHKNLADDVNDDGNTENLLSLAYRKMPNVSIYQQDASGNNTNMFYTIQQITKQTAGREVLNSSQQRLWNPVALAYLGLNDNKSLRIMPKFSLRYDMLDPNDRDAAMLRYNGYVSFDYDSQNDQRFLPREVVSRYDDDISSSIQSDDYLRKLNRAYSNEQEALSIYSDQNLTYSPKLGEAHSLLLYGSWQFMTSNSRQQELSRYGLASQLTPDPTVLGQDGDFKSNQGERKTMAFLGRVHYTYGGKYIVDASIRRDGDTRFGPNNRWGNFPAASLKWILSDEQFMQSTQSWLSEFGIRGSFGIVGTPPEYDYLYFSRYDGNWGGSNAYLDLPTIKPTSVQLSNLRWETSTSYNAGFDLSLFDFRYTVEFNVYKKRTEDLLLKNLSIPGSTGFGSLSYINAGVLDNSGWEIYVTTNKMIKTKDWQFDVNFNLSNNINQFTSLDPKFASAYNRDFNYDNGTYLSRIQEGNAIGSIYGFRYQGVYQYDKYKEGQEGTSPHARNAEGKVILDANGNPVPMYFAYGTTNSYIFRGGDAIYEDINHDGSIDELDIVYLGNSNPKLNGGFGGTLRYKQFSVNAFFNFRYGSKILNKARMNAENMYTNDNQSIAVNWRWRKDGDVTEMPRALYQSGYNWLASDRYVEDGSFLRFKYLTFAYNFDKKDLEKFRLNQLDFYLTLNNIWTWTKYTGVDPEISPNVNANSGMVGVSEDNSLTPRAQYFTLGVTVGF</sequence>
<dbReference type="InterPro" id="IPR037066">
    <property type="entry name" value="Plug_dom_sf"/>
</dbReference>
<comment type="subcellular location">
    <subcellularLocation>
        <location evidence="1 7">Cell outer membrane</location>
        <topology evidence="1 7">Multi-pass membrane protein</topology>
    </subcellularLocation>
</comment>
<dbReference type="InterPro" id="IPR039426">
    <property type="entry name" value="TonB-dep_rcpt-like"/>
</dbReference>
<dbReference type="GO" id="GO:0009279">
    <property type="term" value="C:cell outer membrane"/>
    <property type="evidence" value="ECO:0007669"/>
    <property type="project" value="UniProtKB-SubCell"/>
</dbReference>
<dbReference type="SUPFAM" id="SSF49464">
    <property type="entry name" value="Carboxypeptidase regulatory domain-like"/>
    <property type="match status" value="1"/>
</dbReference>
<evidence type="ECO:0000256" key="5">
    <source>
        <dbReference type="ARBA" id="ARBA00023136"/>
    </source>
</evidence>
<accession>A0A5M8NX19</accession>
<dbReference type="EMBL" id="SNRX01000023">
    <property type="protein sequence ID" value="KAA6301240.1"/>
    <property type="molecule type" value="Genomic_DNA"/>
</dbReference>
<evidence type="ECO:0000256" key="8">
    <source>
        <dbReference type="SAM" id="SignalP"/>
    </source>
</evidence>
<evidence type="ECO:0000259" key="9">
    <source>
        <dbReference type="Pfam" id="PF07715"/>
    </source>
</evidence>
<dbReference type="Pfam" id="PF07715">
    <property type="entry name" value="Plug"/>
    <property type="match status" value="1"/>
</dbReference>
<keyword evidence="4 7" id="KW-0812">Transmembrane</keyword>
<dbReference type="InterPro" id="IPR036942">
    <property type="entry name" value="Beta-barrel_TonB_sf"/>
</dbReference>
<keyword evidence="2 7" id="KW-0813">Transport</keyword>
<dbReference type="InterPro" id="IPR023997">
    <property type="entry name" value="TonB-dep_OMP_SusC/RagA_CS"/>
</dbReference>
<dbReference type="Gene3D" id="2.40.170.20">
    <property type="entry name" value="TonB-dependent receptor, beta-barrel domain"/>
    <property type="match status" value="1"/>
</dbReference>